<comment type="caution">
    <text evidence="2">The sequence shown here is derived from an EMBL/GenBank/DDBJ whole genome shotgun (WGS) entry which is preliminary data.</text>
</comment>
<evidence type="ECO:0000313" key="3">
    <source>
        <dbReference type="Proteomes" id="UP000735302"/>
    </source>
</evidence>
<evidence type="ECO:0000256" key="1">
    <source>
        <dbReference type="SAM" id="MobiDB-lite"/>
    </source>
</evidence>
<feature type="region of interest" description="Disordered" evidence="1">
    <location>
        <begin position="1"/>
        <end position="48"/>
    </location>
</feature>
<organism evidence="2 3">
    <name type="scientific">Plakobranchus ocellatus</name>
    <dbReference type="NCBI Taxonomy" id="259542"/>
    <lineage>
        <taxon>Eukaryota</taxon>
        <taxon>Metazoa</taxon>
        <taxon>Spiralia</taxon>
        <taxon>Lophotrochozoa</taxon>
        <taxon>Mollusca</taxon>
        <taxon>Gastropoda</taxon>
        <taxon>Heterobranchia</taxon>
        <taxon>Euthyneura</taxon>
        <taxon>Panpulmonata</taxon>
        <taxon>Sacoglossa</taxon>
        <taxon>Placobranchoidea</taxon>
        <taxon>Plakobranchidae</taxon>
        <taxon>Plakobranchus</taxon>
    </lineage>
</organism>
<reference evidence="2 3" key="1">
    <citation type="journal article" date="2021" name="Elife">
        <title>Chloroplast acquisition without the gene transfer in kleptoplastic sea slugs, Plakobranchus ocellatus.</title>
        <authorList>
            <person name="Maeda T."/>
            <person name="Takahashi S."/>
            <person name="Yoshida T."/>
            <person name="Shimamura S."/>
            <person name="Takaki Y."/>
            <person name="Nagai Y."/>
            <person name="Toyoda A."/>
            <person name="Suzuki Y."/>
            <person name="Arimoto A."/>
            <person name="Ishii H."/>
            <person name="Satoh N."/>
            <person name="Nishiyama T."/>
            <person name="Hasebe M."/>
            <person name="Maruyama T."/>
            <person name="Minagawa J."/>
            <person name="Obokata J."/>
            <person name="Shigenobu S."/>
        </authorList>
    </citation>
    <scope>NUCLEOTIDE SEQUENCE [LARGE SCALE GENOMIC DNA]</scope>
</reference>
<feature type="compositionally biased region" description="Basic and acidic residues" evidence="1">
    <location>
        <begin position="21"/>
        <end position="40"/>
    </location>
</feature>
<proteinExistence type="predicted"/>
<dbReference type="AlphaFoldDB" id="A0AAV4ALN3"/>
<keyword evidence="3" id="KW-1185">Reference proteome</keyword>
<evidence type="ECO:0000313" key="2">
    <source>
        <dbReference type="EMBL" id="GFO07139.1"/>
    </source>
</evidence>
<name>A0AAV4ALN3_9GAST</name>
<dbReference type="Proteomes" id="UP000735302">
    <property type="component" value="Unassembled WGS sequence"/>
</dbReference>
<protein>
    <submittedName>
        <fullName evidence="2">Uncharacterized protein</fullName>
    </submittedName>
</protein>
<dbReference type="EMBL" id="BLXT01003840">
    <property type="protein sequence ID" value="GFO07139.1"/>
    <property type="molecule type" value="Genomic_DNA"/>
</dbReference>
<accession>A0AAV4ALN3</accession>
<gene>
    <name evidence="2" type="ORF">PoB_003364400</name>
</gene>
<sequence>MDVRKSSEPESNNEGGRLRRRDNGKVDFRGKRQKTPDKQPNEPPTVSGFTWIRPLSVTACYHWILYGHWLSRPLVHCRLSSSQTTRKE</sequence>